<reference evidence="1" key="1">
    <citation type="journal article" date="2023" name="Insect Mol. Biol.">
        <title>Genome sequencing provides insights into the evolution of gene families encoding plant cell wall-degrading enzymes in longhorned beetles.</title>
        <authorList>
            <person name="Shin N.R."/>
            <person name="Okamura Y."/>
            <person name="Kirsch R."/>
            <person name="Pauchet Y."/>
        </authorList>
    </citation>
    <scope>NUCLEOTIDE SEQUENCE</scope>
    <source>
        <strain evidence="1">MMC_N1</strain>
    </source>
</reference>
<dbReference type="EMBL" id="JAPWTJ010002905">
    <property type="protein sequence ID" value="KAJ8964062.1"/>
    <property type="molecule type" value="Genomic_DNA"/>
</dbReference>
<dbReference type="Proteomes" id="UP001162164">
    <property type="component" value="Unassembled WGS sequence"/>
</dbReference>
<organism evidence="1 2">
    <name type="scientific">Molorchus minor</name>
    <dbReference type="NCBI Taxonomy" id="1323400"/>
    <lineage>
        <taxon>Eukaryota</taxon>
        <taxon>Metazoa</taxon>
        <taxon>Ecdysozoa</taxon>
        <taxon>Arthropoda</taxon>
        <taxon>Hexapoda</taxon>
        <taxon>Insecta</taxon>
        <taxon>Pterygota</taxon>
        <taxon>Neoptera</taxon>
        <taxon>Endopterygota</taxon>
        <taxon>Coleoptera</taxon>
        <taxon>Polyphaga</taxon>
        <taxon>Cucujiformia</taxon>
        <taxon>Chrysomeloidea</taxon>
        <taxon>Cerambycidae</taxon>
        <taxon>Lamiinae</taxon>
        <taxon>Monochamini</taxon>
        <taxon>Molorchus</taxon>
    </lineage>
</organism>
<proteinExistence type="predicted"/>
<evidence type="ECO:0000313" key="1">
    <source>
        <dbReference type="EMBL" id="KAJ8964062.1"/>
    </source>
</evidence>
<evidence type="ECO:0000313" key="2">
    <source>
        <dbReference type="Proteomes" id="UP001162164"/>
    </source>
</evidence>
<sequence length="115" mass="13505">MSLFGTFFSMLAVLANSKLRIAYVINIPISYTYVYFYSIFQEEGIYKRYIRGYSFFLKERRNNAHHWDICRPVGIADGAAYIPKGVHCSSFFQEEGIYKPQHRSQTIKPHSKHLK</sequence>
<comment type="caution">
    <text evidence="1">The sequence shown here is derived from an EMBL/GenBank/DDBJ whole genome shotgun (WGS) entry which is preliminary data.</text>
</comment>
<accession>A0ABQ9ISD8</accession>
<gene>
    <name evidence="1" type="ORF">NQ317_015349</name>
</gene>
<name>A0ABQ9ISD8_9CUCU</name>
<protein>
    <submittedName>
        <fullName evidence="1">Uncharacterized protein</fullName>
    </submittedName>
</protein>
<keyword evidence="2" id="KW-1185">Reference proteome</keyword>